<reference evidence="6 7" key="1">
    <citation type="journal article" date="2016" name="Nat. Commun.">
        <title>Thousands of microbial genomes shed light on interconnected biogeochemical processes in an aquifer system.</title>
        <authorList>
            <person name="Anantharaman K."/>
            <person name="Brown C.T."/>
            <person name="Hug L.A."/>
            <person name="Sharon I."/>
            <person name="Castelle C.J."/>
            <person name="Probst A.J."/>
            <person name="Thomas B.C."/>
            <person name="Singh A."/>
            <person name="Wilkins M.J."/>
            <person name="Karaoz U."/>
            <person name="Brodie E.L."/>
            <person name="Williams K.H."/>
            <person name="Hubbard S.S."/>
            <person name="Banfield J.F."/>
        </authorList>
    </citation>
    <scope>NUCLEOTIDE SEQUENCE [LARGE SCALE GENOMIC DNA]</scope>
</reference>
<evidence type="ECO:0000313" key="7">
    <source>
        <dbReference type="Proteomes" id="UP000178230"/>
    </source>
</evidence>
<comment type="pathway">
    <text evidence="4">Cofactor biosynthesis; adenosylcobalamin biosynthesis; adenosylcobalamin from cob(II)yrinate a,c-diamide: step 2/7.</text>
</comment>
<accession>A0A1F5YIL7</accession>
<evidence type="ECO:0000256" key="3">
    <source>
        <dbReference type="ARBA" id="ARBA00022840"/>
    </source>
</evidence>
<dbReference type="Pfam" id="PF01923">
    <property type="entry name" value="Cob_adeno_trans"/>
    <property type="match status" value="1"/>
</dbReference>
<dbReference type="InterPro" id="IPR016030">
    <property type="entry name" value="CblAdoTrfase-like"/>
</dbReference>
<gene>
    <name evidence="6" type="ORF">A2Y99_01935</name>
</gene>
<evidence type="ECO:0000313" key="6">
    <source>
        <dbReference type="EMBL" id="OGF99711.1"/>
    </source>
</evidence>
<keyword evidence="1 4" id="KW-0808">Transferase</keyword>
<proteinExistence type="inferred from homology"/>
<dbReference type="Proteomes" id="UP000178230">
    <property type="component" value="Unassembled WGS sequence"/>
</dbReference>
<protein>
    <recommendedName>
        <fullName evidence="4">Corrinoid adenosyltransferase</fullName>
        <ecNumber evidence="4">2.5.1.17</ecNumber>
    </recommendedName>
    <alternativeName>
        <fullName evidence="4">Cob(II)alamin adenosyltransferase</fullName>
    </alternativeName>
    <alternativeName>
        <fullName evidence="4">Cob(II)yrinic acid a,c-diamide adenosyltransferase</fullName>
    </alternativeName>
    <alternativeName>
        <fullName evidence="4">Cobinamide/cobalamin adenosyltransferase</fullName>
    </alternativeName>
</protein>
<keyword evidence="4" id="KW-0169">Cobalamin biosynthesis</keyword>
<keyword evidence="3 4" id="KW-0067">ATP-binding</keyword>
<sequence>MTLYTKTGDSGQTSFFGGKRVFKNHLRINAYGSIDELNSVLGLVMSKLDDKRVEDFINTIQKDLFRISSHLAGAVTNLTNIPARVNDLEKIIDNLVIKLPNLSNFILPEGIESATLVFFARSVARRTERELVALSREEKIDSAILMYFNRLSDLLFIIARYLNFKAGVLETIWEDK</sequence>
<comment type="caution">
    <text evidence="6">The sequence shown here is derived from an EMBL/GenBank/DDBJ whole genome shotgun (WGS) entry which is preliminary data.</text>
</comment>
<dbReference type="GO" id="GO:0009236">
    <property type="term" value="P:cobalamin biosynthetic process"/>
    <property type="evidence" value="ECO:0007669"/>
    <property type="project" value="UniProtKB-UniRule"/>
</dbReference>
<evidence type="ECO:0000256" key="1">
    <source>
        <dbReference type="ARBA" id="ARBA00022679"/>
    </source>
</evidence>
<dbReference type="AlphaFoldDB" id="A0A1F5YIL7"/>
<evidence type="ECO:0000256" key="2">
    <source>
        <dbReference type="ARBA" id="ARBA00022741"/>
    </source>
</evidence>
<evidence type="ECO:0000259" key="5">
    <source>
        <dbReference type="Pfam" id="PF01923"/>
    </source>
</evidence>
<evidence type="ECO:0000256" key="4">
    <source>
        <dbReference type="RuleBase" id="RU366026"/>
    </source>
</evidence>
<dbReference type="SUPFAM" id="SSF89028">
    <property type="entry name" value="Cobalamin adenosyltransferase-like"/>
    <property type="match status" value="1"/>
</dbReference>
<dbReference type="Gene3D" id="1.20.1200.10">
    <property type="entry name" value="Cobalamin adenosyltransferase-like"/>
    <property type="match status" value="1"/>
</dbReference>
<dbReference type="PANTHER" id="PTHR12213:SF0">
    <property type="entry name" value="CORRINOID ADENOSYLTRANSFERASE MMAB"/>
    <property type="match status" value="1"/>
</dbReference>
<dbReference type="EC" id="2.5.1.17" evidence="4"/>
<feature type="domain" description="Cobalamin adenosyltransferase-like" evidence="5">
    <location>
        <begin position="3"/>
        <end position="162"/>
    </location>
</feature>
<dbReference type="GO" id="GO:0008817">
    <property type="term" value="F:corrinoid adenosyltransferase activity"/>
    <property type="evidence" value="ECO:0007669"/>
    <property type="project" value="UniProtKB-UniRule"/>
</dbReference>
<dbReference type="PANTHER" id="PTHR12213">
    <property type="entry name" value="CORRINOID ADENOSYLTRANSFERASE"/>
    <property type="match status" value="1"/>
</dbReference>
<organism evidence="6 7">
    <name type="scientific">Candidatus Gottesmanbacteria bacterium RBG_13_37_7</name>
    <dbReference type="NCBI Taxonomy" id="1798369"/>
    <lineage>
        <taxon>Bacteria</taxon>
        <taxon>Candidatus Gottesmaniibacteriota</taxon>
    </lineage>
</organism>
<dbReference type="UniPathway" id="UPA00148">
    <property type="reaction ID" value="UER00233"/>
</dbReference>
<keyword evidence="2 4" id="KW-0547">Nucleotide-binding</keyword>
<dbReference type="InterPro" id="IPR036451">
    <property type="entry name" value="CblAdoTrfase-like_sf"/>
</dbReference>
<comment type="catalytic activity">
    <reaction evidence="4">
        <text>2 cob(II)alamin + reduced [electron-transfer flavoprotein] + 2 ATP = 2 adenosylcob(III)alamin + 2 triphosphate + oxidized [electron-transfer flavoprotein] + 3 H(+)</text>
        <dbReference type="Rhea" id="RHEA:28671"/>
        <dbReference type="Rhea" id="RHEA-COMP:10685"/>
        <dbReference type="Rhea" id="RHEA-COMP:10686"/>
        <dbReference type="ChEBI" id="CHEBI:15378"/>
        <dbReference type="ChEBI" id="CHEBI:16304"/>
        <dbReference type="ChEBI" id="CHEBI:18036"/>
        <dbReference type="ChEBI" id="CHEBI:18408"/>
        <dbReference type="ChEBI" id="CHEBI:30616"/>
        <dbReference type="ChEBI" id="CHEBI:57692"/>
        <dbReference type="ChEBI" id="CHEBI:58307"/>
        <dbReference type="EC" id="2.5.1.17"/>
    </reaction>
</comment>
<dbReference type="EMBL" id="MFIY01000043">
    <property type="protein sequence ID" value="OGF99711.1"/>
    <property type="molecule type" value="Genomic_DNA"/>
</dbReference>
<dbReference type="NCBIfam" id="TIGR00636">
    <property type="entry name" value="PduO_Nterm"/>
    <property type="match status" value="1"/>
</dbReference>
<comment type="catalytic activity">
    <reaction evidence="4">
        <text>2 cob(II)yrinate a,c diamide + reduced [electron-transfer flavoprotein] + 2 ATP = 2 adenosylcob(III)yrinate a,c-diamide + 2 triphosphate + oxidized [electron-transfer flavoprotein] + 3 H(+)</text>
        <dbReference type="Rhea" id="RHEA:11528"/>
        <dbReference type="Rhea" id="RHEA-COMP:10685"/>
        <dbReference type="Rhea" id="RHEA-COMP:10686"/>
        <dbReference type="ChEBI" id="CHEBI:15378"/>
        <dbReference type="ChEBI" id="CHEBI:18036"/>
        <dbReference type="ChEBI" id="CHEBI:30616"/>
        <dbReference type="ChEBI" id="CHEBI:57692"/>
        <dbReference type="ChEBI" id="CHEBI:58307"/>
        <dbReference type="ChEBI" id="CHEBI:58503"/>
        <dbReference type="ChEBI" id="CHEBI:58537"/>
        <dbReference type="EC" id="2.5.1.17"/>
    </reaction>
</comment>
<comment type="similarity">
    <text evidence="4">Belongs to the Cob(I)alamin adenosyltransferase family.</text>
</comment>
<dbReference type="InterPro" id="IPR029499">
    <property type="entry name" value="PduO-typ"/>
</dbReference>
<name>A0A1F5YIL7_9BACT</name>
<dbReference type="GO" id="GO:0005524">
    <property type="term" value="F:ATP binding"/>
    <property type="evidence" value="ECO:0007669"/>
    <property type="project" value="UniProtKB-UniRule"/>
</dbReference>